<protein>
    <submittedName>
        <fullName evidence="2">(apollo) hypothetical protein</fullName>
    </submittedName>
</protein>
<evidence type="ECO:0000313" key="3">
    <source>
        <dbReference type="Proteomes" id="UP000691718"/>
    </source>
</evidence>
<dbReference type="AlphaFoldDB" id="A0A8S3XBS4"/>
<accession>A0A8S3XBS4</accession>
<gene>
    <name evidence="2" type="ORF">PAPOLLO_LOCUS15453</name>
</gene>
<evidence type="ECO:0000256" key="1">
    <source>
        <dbReference type="SAM" id="MobiDB-lite"/>
    </source>
</evidence>
<dbReference type="Proteomes" id="UP000691718">
    <property type="component" value="Unassembled WGS sequence"/>
</dbReference>
<feature type="compositionally biased region" description="Low complexity" evidence="1">
    <location>
        <begin position="85"/>
        <end position="109"/>
    </location>
</feature>
<comment type="caution">
    <text evidence="2">The sequence shown here is derived from an EMBL/GenBank/DDBJ whole genome shotgun (WGS) entry which is preliminary data.</text>
</comment>
<keyword evidence="3" id="KW-1185">Reference proteome</keyword>
<dbReference type="OrthoDB" id="7470414at2759"/>
<sequence>MRRGAYRDSGPIGLSQFDDTIITNHSQHLNEEPSSPKDYNLNYRCINFMEGNYKSQGTVGSGVSAVEGARVTEQVIGAVAGAGQPSIASSPTPAPTEPRASPPASSGAASKQAAGAIARSFAEVASAEGKWRVDINKLPVILAENFVDDMQAMTTSITNYYNEQCYNKTEDCLSSAQLVCLDSQQYLLTPVKLQDVLIAEKHLNEKVLKM</sequence>
<name>A0A8S3XBS4_PARAO</name>
<evidence type="ECO:0000313" key="2">
    <source>
        <dbReference type="EMBL" id="CAG5010674.1"/>
    </source>
</evidence>
<organism evidence="2 3">
    <name type="scientific">Parnassius apollo</name>
    <name type="common">Apollo butterfly</name>
    <name type="synonym">Papilio apollo</name>
    <dbReference type="NCBI Taxonomy" id="110799"/>
    <lineage>
        <taxon>Eukaryota</taxon>
        <taxon>Metazoa</taxon>
        <taxon>Ecdysozoa</taxon>
        <taxon>Arthropoda</taxon>
        <taxon>Hexapoda</taxon>
        <taxon>Insecta</taxon>
        <taxon>Pterygota</taxon>
        <taxon>Neoptera</taxon>
        <taxon>Endopterygota</taxon>
        <taxon>Lepidoptera</taxon>
        <taxon>Glossata</taxon>
        <taxon>Ditrysia</taxon>
        <taxon>Papilionoidea</taxon>
        <taxon>Papilionidae</taxon>
        <taxon>Parnassiinae</taxon>
        <taxon>Parnassini</taxon>
        <taxon>Parnassius</taxon>
        <taxon>Parnassius</taxon>
    </lineage>
</organism>
<feature type="region of interest" description="Disordered" evidence="1">
    <location>
        <begin position="82"/>
        <end position="109"/>
    </location>
</feature>
<dbReference type="EMBL" id="CAJQZP010001036">
    <property type="protein sequence ID" value="CAG5010674.1"/>
    <property type="molecule type" value="Genomic_DNA"/>
</dbReference>
<reference evidence="2" key="1">
    <citation type="submission" date="2021-04" db="EMBL/GenBank/DDBJ databases">
        <authorList>
            <person name="Tunstrom K."/>
        </authorList>
    </citation>
    <scope>NUCLEOTIDE SEQUENCE</scope>
</reference>
<proteinExistence type="predicted"/>